<dbReference type="AlphaFoldDB" id="A0A238JX27"/>
<keyword evidence="3" id="KW-0238">DNA-binding</keyword>
<proteinExistence type="inferred from homology"/>
<gene>
    <name evidence="3" type="ORF">COL8621_01699</name>
</gene>
<dbReference type="Gene3D" id="1.10.10.10">
    <property type="entry name" value="Winged helix-like DNA-binding domain superfamily/Winged helix DNA-binding domain"/>
    <property type="match status" value="1"/>
</dbReference>
<dbReference type="EMBL" id="FXYE01000001">
    <property type="protein sequence ID" value="SMX35200.1"/>
    <property type="molecule type" value="Genomic_DNA"/>
</dbReference>
<protein>
    <submittedName>
        <fullName evidence="3">DNA-binding transcriptional activator GcvA</fullName>
    </submittedName>
</protein>
<dbReference type="InterPro" id="IPR036388">
    <property type="entry name" value="WH-like_DNA-bd_sf"/>
</dbReference>
<sequence length="282" mass="30800">MKQTPSLDSYALFIAVADSGGLAGAARATGVSVPTLSRKMADLESILGQHLFARGPRGYALTAAGRALLDEAEGLRDIASRLTAFSQSDKPMQVRVTAGQWTSQFLARHITKIWSPDAEWVPAFIASNARVDIARREADIGIRNKRPDQSWLAGRKTMTIDYAAFALSPDATGYITLTESTATTPSERWLRQNHSDEIITTANNARLALDLALAGVGRVILPTFASSTYPALQQVGPPIKEIRHEEWLVCHHDARHDPPIRQALDAFHTLLSDRSLRPEAAL</sequence>
<dbReference type="Gene3D" id="3.40.190.290">
    <property type="match status" value="1"/>
</dbReference>
<dbReference type="SUPFAM" id="SSF46785">
    <property type="entry name" value="Winged helix' DNA-binding domain"/>
    <property type="match status" value="1"/>
</dbReference>
<reference evidence="4" key="1">
    <citation type="submission" date="2017-05" db="EMBL/GenBank/DDBJ databases">
        <authorList>
            <person name="Rodrigo-Torres L."/>
            <person name="Arahal R. D."/>
            <person name="Lucena T."/>
        </authorList>
    </citation>
    <scope>NUCLEOTIDE SEQUENCE [LARGE SCALE GENOMIC DNA]</scope>
    <source>
        <strain evidence="4">CECT 8621</strain>
    </source>
</reference>
<dbReference type="Pfam" id="PF00126">
    <property type="entry name" value="HTH_1"/>
    <property type="match status" value="1"/>
</dbReference>
<dbReference type="RefSeq" id="WP_093966779.1">
    <property type="nucleotide sequence ID" value="NZ_FXYE01000001.1"/>
</dbReference>
<name>A0A238JX27_9RHOB</name>
<feature type="domain" description="HTH lysR-type" evidence="2">
    <location>
        <begin position="13"/>
        <end position="62"/>
    </location>
</feature>
<dbReference type="GO" id="GO:0003700">
    <property type="term" value="F:DNA-binding transcription factor activity"/>
    <property type="evidence" value="ECO:0007669"/>
    <property type="project" value="InterPro"/>
</dbReference>
<organism evidence="3 4">
    <name type="scientific">Actibacterium lipolyticum</name>
    <dbReference type="NCBI Taxonomy" id="1524263"/>
    <lineage>
        <taxon>Bacteria</taxon>
        <taxon>Pseudomonadati</taxon>
        <taxon>Pseudomonadota</taxon>
        <taxon>Alphaproteobacteria</taxon>
        <taxon>Rhodobacterales</taxon>
        <taxon>Roseobacteraceae</taxon>
        <taxon>Actibacterium</taxon>
    </lineage>
</organism>
<dbReference type="PROSITE" id="PS50931">
    <property type="entry name" value="HTH_LYSR"/>
    <property type="match status" value="1"/>
</dbReference>
<evidence type="ECO:0000259" key="2">
    <source>
        <dbReference type="PROSITE" id="PS50931"/>
    </source>
</evidence>
<keyword evidence="4" id="KW-1185">Reference proteome</keyword>
<dbReference type="InterPro" id="IPR000847">
    <property type="entry name" value="LysR_HTH_N"/>
</dbReference>
<dbReference type="InterPro" id="IPR058163">
    <property type="entry name" value="LysR-type_TF_proteobact-type"/>
</dbReference>
<dbReference type="Proteomes" id="UP000202922">
    <property type="component" value="Unassembled WGS sequence"/>
</dbReference>
<dbReference type="GO" id="GO:0043565">
    <property type="term" value="F:sequence-specific DNA binding"/>
    <property type="evidence" value="ECO:0007669"/>
    <property type="project" value="TreeGrafter"/>
</dbReference>
<dbReference type="GO" id="GO:0006351">
    <property type="term" value="P:DNA-templated transcription"/>
    <property type="evidence" value="ECO:0007669"/>
    <property type="project" value="TreeGrafter"/>
</dbReference>
<dbReference type="PANTHER" id="PTHR30537">
    <property type="entry name" value="HTH-TYPE TRANSCRIPTIONAL REGULATOR"/>
    <property type="match status" value="1"/>
</dbReference>
<evidence type="ECO:0000256" key="1">
    <source>
        <dbReference type="ARBA" id="ARBA00009437"/>
    </source>
</evidence>
<evidence type="ECO:0000313" key="3">
    <source>
        <dbReference type="EMBL" id="SMX35200.1"/>
    </source>
</evidence>
<dbReference type="OrthoDB" id="9796526at2"/>
<comment type="similarity">
    <text evidence="1">Belongs to the LysR transcriptional regulatory family.</text>
</comment>
<dbReference type="PANTHER" id="PTHR30537:SF3">
    <property type="entry name" value="TRANSCRIPTIONAL REGULATORY PROTEIN"/>
    <property type="match status" value="1"/>
</dbReference>
<dbReference type="SUPFAM" id="SSF53850">
    <property type="entry name" value="Periplasmic binding protein-like II"/>
    <property type="match status" value="1"/>
</dbReference>
<dbReference type="InterPro" id="IPR036390">
    <property type="entry name" value="WH_DNA-bd_sf"/>
</dbReference>
<accession>A0A238JX27</accession>
<evidence type="ECO:0000313" key="4">
    <source>
        <dbReference type="Proteomes" id="UP000202922"/>
    </source>
</evidence>